<feature type="chain" id="PRO_5003247016" description="ACP-like domain-containing protein" evidence="1">
    <location>
        <begin position="24"/>
        <end position="126"/>
    </location>
</feature>
<gene>
    <name evidence="3" type="ORF">HMPREF9098_1163</name>
</gene>
<evidence type="ECO:0000313" key="3">
    <source>
        <dbReference type="EMBL" id="EGC17404.1"/>
    </source>
</evidence>
<comment type="caution">
    <text evidence="3">The sequence shown here is derived from an EMBL/GenBank/DDBJ whole genome shotgun (WGS) entry which is preliminary data.</text>
</comment>
<dbReference type="RefSeq" id="WP_003782643.1">
    <property type="nucleotide sequence ID" value="NZ_GL870929.1"/>
</dbReference>
<evidence type="ECO:0000259" key="2">
    <source>
        <dbReference type="Pfam" id="PF24574"/>
    </source>
</evidence>
<name>F0EZ79_9NEIS</name>
<proteinExistence type="predicted"/>
<dbReference type="STRING" id="888741.HMPREF9098_1163"/>
<feature type="domain" description="ACP-like" evidence="2">
    <location>
        <begin position="33"/>
        <end position="125"/>
    </location>
</feature>
<dbReference type="AlphaFoldDB" id="F0EZ79"/>
<dbReference type="InterPro" id="IPR056025">
    <property type="entry name" value="ACP_dom"/>
</dbReference>
<sequence>MKKTVSVLATVALSLGFAASVQAAPVNANRVTKSVSVNYQCQEGRLNVRYGFNGAGIPVTATARVNGATRVMKYDQGRSDNVDISFKDARGYTLSGQAFELRNVRSAPVMITSPNNDMVYKDCSPR</sequence>
<accession>F0EZ79</accession>
<dbReference type="HOGENOM" id="CLU_124940_1_0_4"/>
<keyword evidence="1" id="KW-0732">Signal</keyword>
<evidence type="ECO:0000313" key="4">
    <source>
        <dbReference type="Proteomes" id="UP000004088"/>
    </source>
</evidence>
<reference evidence="3 4" key="1">
    <citation type="submission" date="2011-01" db="EMBL/GenBank/DDBJ databases">
        <authorList>
            <person name="Muzny D."/>
            <person name="Qin X."/>
            <person name="Deng J."/>
            <person name="Jiang H."/>
            <person name="Liu Y."/>
            <person name="Qu J."/>
            <person name="Song X.-Z."/>
            <person name="Zhang L."/>
            <person name="Thornton R."/>
            <person name="Coyle M."/>
            <person name="Francisco L."/>
            <person name="Jackson L."/>
            <person name="Javaid M."/>
            <person name="Korchina V."/>
            <person name="Kovar C."/>
            <person name="Mata R."/>
            <person name="Mathew T."/>
            <person name="Ngo R."/>
            <person name="Nguyen L."/>
            <person name="Nguyen N."/>
            <person name="Okwuonu G."/>
            <person name="Ongeri F."/>
            <person name="Pham C."/>
            <person name="Simmons D."/>
            <person name="Wilczek-Boney K."/>
            <person name="Hale W."/>
            <person name="Jakkamsetti A."/>
            <person name="Pham P."/>
            <person name="Ruth R."/>
            <person name="San Lucas F."/>
            <person name="Warren J."/>
            <person name="Zhang J."/>
            <person name="Zhao Z."/>
            <person name="Zhou C."/>
            <person name="Zhu D."/>
            <person name="Lee S."/>
            <person name="Bess C."/>
            <person name="Blankenburg K."/>
            <person name="Forbes L."/>
            <person name="Fu Q."/>
            <person name="Gubbala S."/>
            <person name="Hirani K."/>
            <person name="Jayaseelan J.C."/>
            <person name="Lara F."/>
            <person name="Munidasa M."/>
            <person name="Palculict T."/>
            <person name="Patil S."/>
            <person name="Pu L.-L."/>
            <person name="Saada N."/>
            <person name="Tang L."/>
            <person name="Weissenberger G."/>
            <person name="Zhu Y."/>
            <person name="Hemphill L."/>
            <person name="Shang Y."/>
            <person name="Youmans B."/>
            <person name="Ayvaz T."/>
            <person name="Ross M."/>
            <person name="Santibanez J."/>
            <person name="Aqrawi P."/>
            <person name="Gross S."/>
            <person name="Joshi V."/>
            <person name="Fowler G."/>
            <person name="Nazareth L."/>
            <person name="Reid J."/>
            <person name="Worley K."/>
            <person name="Petrosino J."/>
            <person name="Highlander S."/>
            <person name="Gibbs R."/>
        </authorList>
    </citation>
    <scope>NUCLEOTIDE SEQUENCE [LARGE SCALE GENOMIC DNA]</scope>
    <source>
        <strain evidence="3 4">ATCC 33394</strain>
    </source>
</reference>
<dbReference type="CDD" id="cd21836">
    <property type="entry name" value="adhesin_CP"/>
    <property type="match status" value="1"/>
</dbReference>
<dbReference type="EMBL" id="AEWV01000019">
    <property type="protein sequence ID" value="EGC17404.1"/>
    <property type="molecule type" value="Genomic_DNA"/>
</dbReference>
<dbReference type="Proteomes" id="UP000004088">
    <property type="component" value="Unassembled WGS sequence"/>
</dbReference>
<dbReference type="Pfam" id="PF24574">
    <property type="entry name" value="Nm-ACP"/>
    <property type="match status" value="1"/>
</dbReference>
<organism evidence="3 4">
    <name type="scientific">Kingella denitrificans ATCC 33394</name>
    <dbReference type="NCBI Taxonomy" id="888741"/>
    <lineage>
        <taxon>Bacteria</taxon>
        <taxon>Pseudomonadati</taxon>
        <taxon>Pseudomonadota</taxon>
        <taxon>Betaproteobacteria</taxon>
        <taxon>Neisseriales</taxon>
        <taxon>Neisseriaceae</taxon>
        <taxon>Kingella</taxon>
    </lineage>
</organism>
<protein>
    <recommendedName>
        <fullName evidence="2">ACP-like domain-containing protein</fullName>
    </recommendedName>
</protein>
<feature type="signal peptide" evidence="1">
    <location>
        <begin position="1"/>
        <end position="23"/>
    </location>
</feature>
<evidence type="ECO:0000256" key="1">
    <source>
        <dbReference type="SAM" id="SignalP"/>
    </source>
</evidence>
<keyword evidence="4" id="KW-1185">Reference proteome</keyword>